<feature type="compositionally biased region" description="Polar residues" evidence="8">
    <location>
        <begin position="332"/>
        <end position="348"/>
    </location>
</feature>
<evidence type="ECO:0000256" key="1">
    <source>
        <dbReference type="ARBA" id="ARBA00004141"/>
    </source>
</evidence>
<feature type="transmembrane region" description="Helical" evidence="9">
    <location>
        <begin position="113"/>
        <end position="138"/>
    </location>
</feature>
<dbReference type="InterPro" id="IPR020846">
    <property type="entry name" value="MFS_dom"/>
</dbReference>
<dbReference type="SUPFAM" id="SSF103473">
    <property type="entry name" value="MFS general substrate transporter"/>
    <property type="match status" value="2"/>
</dbReference>
<dbReference type="InterPro" id="IPR036259">
    <property type="entry name" value="MFS_trans_sf"/>
</dbReference>
<keyword evidence="7 9" id="KW-0472">Membrane</keyword>
<evidence type="ECO:0000313" key="11">
    <source>
        <dbReference type="EMBL" id="CCC51787.1"/>
    </source>
</evidence>
<feature type="transmembrane region" description="Helical" evidence="9">
    <location>
        <begin position="88"/>
        <end position="107"/>
    </location>
</feature>
<feature type="domain" description="Major facilitator superfamily (MFS) profile" evidence="10">
    <location>
        <begin position="1"/>
        <end position="372"/>
    </location>
</feature>
<comment type="subcellular location">
    <subcellularLocation>
        <location evidence="1">Membrane</location>
        <topology evidence="1">Multi-pass membrane protein</topology>
    </subcellularLocation>
</comment>
<evidence type="ECO:0000256" key="9">
    <source>
        <dbReference type="SAM" id="Phobius"/>
    </source>
</evidence>
<reference evidence="11" key="1">
    <citation type="journal article" date="2012" name="Proc. Natl. Acad. Sci. U.S.A.">
        <title>Antigenic diversity is generated by distinct evolutionary mechanisms in African trypanosome species.</title>
        <authorList>
            <person name="Jackson A.P."/>
            <person name="Berry A."/>
            <person name="Aslett M."/>
            <person name="Allison H.C."/>
            <person name="Burton P."/>
            <person name="Vavrova-Anderson J."/>
            <person name="Brown R."/>
            <person name="Browne H."/>
            <person name="Corton N."/>
            <person name="Hauser H."/>
            <person name="Gamble J."/>
            <person name="Gilderthorp R."/>
            <person name="Marcello L."/>
            <person name="McQuillan J."/>
            <person name="Otto T.D."/>
            <person name="Quail M.A."/>
            <person name="Sanders M.J."/>
            <person name="van Tonder A."/>
            <person name="Ginger M.L."/>
            <person name="Field M.C."/>
            <person name="Barry J.D."/>
            <person name="Hertz-Fowler C."/>
            <person name="Berriman M."/>
        </authorList>
    </citation>
    <scope>NUCLEOTIDE SEQUENCE</scope>
    <source>
        <strain evidence="11">Y486</strain>
    </source>
</reference>
<dbReference type="PANTHER" id="PTHR23503:SF8">
    <property type="entry name" value="FACILITATED GLUCOSE TRANSPORTER PROTEIN 1"/>
    <property type="match status" value="1"/>
</dbReference>
<dbReference type="AlphaFoldDB" id="G0U7C9"/>
<dbReference type="EMBL" id="HE573026">
    <property type="protein sequence ID" value="CCC51787.1"/>
    <property type="molecule type" value="Genomic_DNA"/>
</dbReference>
<evidence type="ECO:0000256" key="7">
    <source>
        <dbReference type="ARBA" id="ARBA00023136"/>
    </source>
</evidence>
<accession>G0U7C9</accession>
<keyword evidence="4 11" id="KW-0762">Sugar transport</keyword>
<evidence type="ECO:0000256" key="4">
    <source>
        <dbReference type="ARBA" id="ARBA00022597"/>
    </source>
</evidence>
<evidence type="ECO:0000256" key="6">
    <source>
        <dbReference type="ARBA" id="ARBA00022989"/>
    </source>
</evidence>
<dbReference type="GO" id="GO:0015149">
    <property type="term" value="F:hexose transmembrane transporter activity"/>
    <property type="evidence" value="ECO:0007669"/>
    <property type="project" value="TreeGrafter"/>
</dbReference>
<dbReference type="Gene3D" id="1.20.1250.20">
    <property type="entry name" value="MFS general substrate transporter like domains"/>
    <property type="match status" value="1"/>
</dbReference>
<feature type="transmembrane region" description="Helical" evidence="9">
    <location>
        <begin position="60"/>
        <end position="81"/>
    </location>
</feature>
<feature type="transmembrane region" description="Helical" evidence="9">
    <location>
        <begin position="263"/>
        <end position="282"/>
    </location>
</feature>
<gene>
    <name evidence="11" type="ORF">TVY486_1008330</name>
</gene>
<evidence type="ECO:0000256" key="3">
    <source>
        <dbReference type="ARBA" id="ARBA00022448"/>
    </source>
</evidence>
<feature type="transmembrane region" description="Helical" evidence="9">
    <location>
        <begin position="303"/>
        <end position="323"/>
    </location>
</feature>
<evidence type="ECO:0000256" key="5">
    <source>
        <dbReference type="ARBA" id="ARBA00022692"/>
    </source>
</evidence>
<sequence length="372" mass="39112">MHLYEIFSGCSALESSGACSGNSKCTWIPNNSTCVWKDCNGAAGATTCKDGSGYNSLESGLFACSMIVGSMIGSIFAGKFLSKFGLKMSFIVSGVLGIVGSALYHVATRGSTLWVMCVGRFLMGLVLGLVCVASPMYVNENAHPKYRKTIGVLFQVFTTFGIMFAALLGLAIVKTPGHDKASGLLWRMQVFCSVSTALSALLLVLGLVVRKSKTSFAGGVDNAGEGVLAVGIAVFIAAFEFGVGSCFFVLAQDLFPRSFRPTGSSFVVMAQFIFNIMINLLYPITVEAISGGKGKSPEKGQSVSFIIFGIIGIICFVLQLRYLTPWEDGQGTSTSPTARCNAPTSPNNGEGEPATADMSPVEMSTPKHSGAA</sequence>
<feature type="transmembrane region" description="Helical" evidence="9">
    <location>
        <begin position="184"/>
        <end position="208"/>
    </location>
</feature>
<comment type="similarity">
    <text evidence="2">Belongs to the major facilitator superfamily. Sugar transporter (TC 2.A.1.1) family.</text>
</comment>
<keyword evidence="3" id="KW-0813">Transport</keyword>
<dbReference type="InterPro" id="IPR005828">
    <property type="entry name" value="MFS_sugar_transport-like"/>
</dbReference>
<evidence type="ECO:0000259" key="10">
    <source>
        <dbReference type="PROSITE" id="PS50850"/>
    </source>
</evidence>
<organism evidence="11">
    <name type="scientific">Trypanosoma vivax (strain Y486)</name>
    <dbReference type="NCBI Taxonomy" id="1055687"/>
    <lineage>
        <taxon>Eukaryota</taxon>
        <taxon>Discoba</taxon>
        <taxon>Euglenozoa</taxon>
        <taxon>Kinetoplastea</taxon>
        <taxon>Metakinetoplastina</taxon>
        <taxon>Trypanosomatida</taxon>
        <taxon>Trypanosomatidae</taxon>
        <taxon>Trypanosoma</taxon>
        <taxon>Duttonella</taxon>
    </lineage>
</organism>
<evidence type="ECO:0000256" key="2">
    <source>
        <dbReference type="ARBA" id="ARBA00010992"/>
    </source>
</evidence>
<keyword evidence="5 9" id="KW-0812">Transmembrane</keyword>
<feature type="region of interest" description="Disordered" evidence="8">
    <location>
        <begin position="332"/>
        <end position="372"/>
    </location>
</feature>
<dbReference type="PANTHER" id="PTHR23503">
    <property type="entry name" value="SOLUTE CARRIER FAMILY 2"/>
    <property type="match status" value="1"/>
</dbReference>
<keyword evidence="6 9" id="KW-1133">Transmembrane helix</keyword>
<dbReference type="InterPro" id="IPR045263">
    <property type="entry name" value="GLUT"/>
</dbReference>
<dbReference type="PROSITE" id="PS50850">
    <property type="entry name" value="MFS"/>
    <property type="match status" value="1"/>
</dbReference>
<dbReference type="VEuPathDB" id="TriTrypDB:TvY486_1008330"/>
<evidence type="ECO:0000256" key="8">
    <source>
        <dbReference type="SAM" id="MobiDB-lite"/>
    </source>
</evidence>
<feature type="transmembrane region" description="Helical" evidence="9">
    <location>
        <begin position="150"/>
        <end position="172"/>
    </location>
</feature>
<protein>
    <submittedName>
        <fullName evidence="11">Glucose transporter</fullName>
    </submittedName>
</protein>
<feature type="transmembrane region" description="Helical" evidence="9">
    <location>
        <begin position="228"/>
        <end position="251"/>
    </location>
</feature>
<name>G0U7C9_TRYVY</name>
<dbReference type="Pfam" id="PF00083">
    <property type="entry name" value="Sugar_tr"/>
    <property type="match status" value="2"/>
</dbReference>
<proteinExistence type="inferred from homology"/>
<dbReference type="GO" id="GO:0016020">
    <property type="term" value="C:membrane"/>
    <property type="evidence" value="ECO:0007669"/>
    <property type="project" value="UniProtKB-SubCell"/>
</dbReference>